<dbReference type="GO" id="GO:0006629">
    <property type="term" value="P:lipid metabolic process"/>
    <property type="evidence" value="ECO:0007669"/>
    <property type="project" value="InterPro"/>
</dbReference>
<dbReference type="Gene3D" id="3.20.20.190">
    <property type="entry name" value="Phosphatidylinositol (PI) phosphodiesterase"/>
    <property type="match status" value="1"/>
</dbReference>
<sequence length="461" mass="52713">MKVKNLSFFTLLLSAIFIFNSGFLVIGHRGDPSKYPEETIQSDNSAFENGADYVELDLHVSKDNVLVVSHDRDLSRVVGSSVIVSQNNFSYLHSLKQSNGENIISLDELFQYYQNKPNTKFLIETKKTSHGYPKNMEKLLAQSIKKYHMQNRVMIHSFSADSLEKMSKLLPSVPRFFIVGSLKRINFEVLSYVTGVNISYDLITDNPDLINQLHKLNKKVLVWAEMNESPKLWNWLINNDIDGVVTNFPATGYKYKLAKNGTKKFTLNKSGYYFGKQPLRATENPYIQVQTKTSLKFLDPVHISAVVVNDDKTFYQIGEHDFVPADAISFDLTPETVLPYWNLNIISKPNKFVKTYQSPTSDAKQVSYLHPNHKYQILAVNGGAKINWILTNQGWVSADDILYYGLFNQKSANFKAYQKLPVSSRVTNIALLPTLTHNRVVNCTFWNTYRAENAIIYNDRQ</sequence>
<dbReference type="RefSeq" id="WP_117117670.1">
    <property type="nucleotide sequence ID" value="NZ_BFBY01000001.1"/>
</dbReference>
<dbReference type="SUPFAM" id="SSF51695">
    <property type="entry name" value="PLC-like phosphodiesterases"/>
    <property type="match status" value="1"/>
</dbReference>
<dbReference type="Pfam" id="PF03009">
    <property type="entry name" value="GDPD"/>
    <property type="match status" value="1"/>
</dbReference>
<evidence type="ECO:0000259" key="1">
    <source>
        <dbReference type="PROSITE" id="PS51704"/>
    </source>
</evidence>
<evidence type="ECO:0000313" key="2">
    <source>
        <dbReference type="EMBL" id="GBG04333.1"/>
    </source>
</evidence>
<protein>
    <submittedName>
        <fullName evidence="2">Glycerophosphoryl diester phosphodiesterase family protein</fullName>
    </submittedName>
</protein>
<feature type="domain" description="GP-PDE" evidence="1">
    <location>
        <begin position="23"/>
        <end position="256"/>
    </location>
</feature>
<dbReference type="PROSITE" id="PS51704">
    <property type="entry name" value="GP_PDE"/>
    <property type="match status" value="1"/>
</dbReference>
<dbReference type="Proteomes" id="UP000257317">
    <property type="component" value="Unassembled WGS sequence"/>
</dbReference>
<proteinExistence type="predicted"/>
<reference evidence="3" key="1">
    <citation type="submission" date="2018-03" db="EMBL/GenBank/DDBJ databases">
        <title>New taxa in the Lactobacillus gasseri group.</title>
        <authorList>
            <person name="Tanizawa Y."/>
            <person name="Tohno M."/>
            <person name="Endo A."/>
            <person name="Arita M."/>
        </authorList>
    </citation>
    <scope>NUCLEOTIDE SEQUENCE [LARGE SCALE GENOMIC DNA]</scope>
    <source>
        <strain evidence="3">DSM 24759</strain>
    </source>
</reference>
<accession>A0A2Z6T9B4</accession>
<dbReference type="EMBL" id="BFBY01000001">
    <property type="protein sequence ID" value="GBG04333.1"/>
    <property type="molecule type" value="Genomic_DNA"/>
</dbReference>
<dbReference type="PANTHER" id="PTHR46211:SF1">
    <property type="entry name" value="GLYCEROPHOSPHODIESTER PHOSPHODIESTERASE, CYTOPLASMIC"/>
    <property type="match status" value="1"/>
</dbReference>
<dbReference type="CDD" id="cd08556">
    <property type="entry name" value="GDPD"/>
    <property type="match status" value="1"/>
</dbReference>
<dbReference type="PANTHER" id="PTHR46211">
    <property type="entry name" value="GLYCEROPHOSPHORYL DIESTER PHOSPHODIESTERASE"/>
    <property type="match status" value="1"/>
</dbReference>
<comment type="caution">
    <text evidence="2">The sequence shown here is derived from an EMBL/GenBank/DDBJ whole genome shotgun (WGS) entry which is preliminary data.</text>
</comment>
<dbReference type="InterPro" id="IPR030395">
    <property type="entry name" value="GP_PDE_dom"/>
</dbReference>
<organism evidence="2 3">
    <name type="scientific">Lactobacillus rodentium</name>
    <dbReference type="NCBI Taxonomy" id="947835"/>
    <lineage>
        <taxon>Bacteria</taxon>
        <taxon>Bacillati</taxon>
        <taxon>Bacillota</taxon>
        <taxon>Bacilli</taxon>
        <taxon>Lactobacillales</taxon>
        <taxon>Lactobacillaceae</taxon>
        <taxon>Lactobacillus</taxon>
    </lineage>
</organism>
<evidence type="ECO:0000313" key="3">
    <source>
        <dbReference type="Proteomes" id="UP000257317"/>
    </source>
</evidence>
<keyword evidence="3" id="KW-1185">Reference proteome</keyword>
<dbReference type="OrthoDB" id="384721at2"/>
<gene>
    <name evidence="2" type="primary">ugpQ</name>
    <name evidence="2" type="ORF">LrDSM24759_02470</name>
</gene>
<name>A0A2Z6T9B4_9LACO</name>
<dbReference type="InterPro" id="IPR017946">
    <property type="entry name" value="PLC-like_Pdiesterase_TIM-brl"/>
</dbReference>
<dbReference type="GO" id="GO:0008081">
    <property type="term" value="F:phosphoric diester hydrolase activity"/>
    <property type="evidence" value="ECO:0007669"/>
    <property type="project" value="InterPro"/>
</dbReference>
<dbReference type="AlphaFoldDB" id="A0A2Z6T9B4"/>